<evidence type="ECO:0000313" key="12">
    <source>
        <dbReference type="EMBL" id="GCB29761.1"/>
    </source>
</evidence>
<dbReference type="GO" id="GO:0043093">
    <property type="term" value="P:FtsZ-dependent cytokinesis"/>
    <property type="evidence" value="ECO:0007669"/>
    <property type="project" value="TreeGrafter"/>
</dbReference>
<dbReference type="EMBL" id="BHVZ01000002">
    <property type="protein sequence ID" value="GCB29761.1"/>
    <property type="molecule type" value="Genomic_DNA"/>
</dbReference>
<dbReference type="Gene3D" id="6.10.250.790">
    <property type="match status" value="1"/>
</dbReference>
<evidence type="ECO:0000256" key="8">
    <source>
        <dbReference type="ARBA" id="ARBA00026068"/>
    </source>
</evidence>
<keyword evidence="3" id="KW-0963">Cytoplasm</keyword>
<dbReference type="GO" id="GO:0030428">
    <property type="term" value="C:cell septum"/>
    <property type="evidence" value="ECO:0007669"/>
    <property type="project" value="TreeGrafter"/>
</dbReference>
<dbReference type="GO" id="GO:0000921">
    <property type="term" value="P:septin ring assembly"/>
    <property type="evidence" value="ECO:0007669"/>
    <property type="project" value="TreeGrafter"/>
</dbReference>
<feature type="compositionally biased region" description="Polar residues" evidence="11">
    <location>
        <begin position="121"/>
        <end position="130"/>
    </location>
</feature>
<comment type="function">
    <text evidence="7">Activator of cell division through the inhibition of FtsZ GTPase activity, therefore promoting FtsZ assembly into bundles of protofilaments necessary for the formation of the division Z ring. It is recruited early at mid-cell but it is not essential for cell division.</text>
</comment>
<dbReference type="SUPFAM" id="SSF102829">
    <property type="entry name" value="Cell division protein ZapA-like"/>
    <property type="match status" value="1"/>
</dbReference>
<keyword evidence="6" id="KW-0131">Cell cycle</keyword>
<evidence type="ECO:0000256" key="10">
    <source>
        <dbReference type="SAM" id="Coils"/>
    </source>
</evidence>
<evidence type="ECO:0000256" key="2">
    <source>
        <dbReference type="ARBA" id="ARBA00015195"/>
    </source>
</evidence>
<keyword evidence="4" id="KW-0132">Cell division</keyword>
<evidence type="ECO:0000313" key="13">
    <source>
        <dbReference type="Proteomes" id="UP000287361"/>
    </source>
</evidence>
<evidence type="ECO:0000256" key="1">
    <source>
        <dbReference type="ARBA" id="ARBA00004496"/>
    </source>
</evidence>
<comment type="subcellular location">
    <subcellularLocation>
        <location evidence="1">Cytoplasm</location>
    </subcellularLocation>
</comment>
<protein>
    <recommendedName>
        <fullName evidence="2">Cell division protein ZapA</fullName>
    </recommendedName>
    <alternativeName>
        <fullName evidence="9">Z ring-associated protein ZapA</fullName>
    </alternativeName>
</protein>
<proteinExistence type="predicted"/>
<dbReference type="GO" id="GO:0005829">
    <property type="term" value="C:cytosol"/>
    <property type="evidence" value="ECO:0007669"/>
    <property type="project" value="TreeGrafter"/>
</dbReference>
<evidence type="ECO:0000256" key="6">
    <source>
        <dbReference type="ARBA" id="ARBA00023306"/>
    </source>
</evidence>
<dbReference type="PANTHER" id="PTHR34981:SF1">
    <property type="entry name" value="CELL DIVISION PROTEIN ZAPA"/>
    <property type="match status" value="1"/>
</dbReference>
<evidence type="ECO:0000256" key="4">
    <source>
        <dbReference type="ARBA" id="ARBA00022618"/>
    </source>
</evidence>
<feature type="coiled-coil region" evidence="10">
    <location>
        <begin position="82"/>
        <end position="116"/>
    </location>
</feature>
<dbReference type="AlphaFoldDB" id="A0A401LDW8"/>
<accession>A0A401LDW8</accession>
<evidence type="ECO:0000256" key="7">
    <source>
        <dbReference type="ARBA" id="ARBA00024910"/>
    </source>
</evidence>
<dbReference type="InterPro" id="IPR053712">
    <property type="entry name" value="Bac_CellDiv_Activator"/>
</dbReference>
<comment type="subunit">
    <text evidence="8">Homodimer. Interacts with FtsZ.</text>
</comment>
<evidence type="ECO:0000256" key="9">
    <source>
        <dbReference type="ARBA" id="ARBA00033158"/>
    </source>
</evidence>
<dbReference type="InterPro" id="IPR007838">
    <property type="entry name" value="Cell_div_ZapA-like"/>
</dbReference>
<keyword evidence="13" id="KW-1185">Reference proteome</keyword>
<evidence type="ECO:0000256" key="11">
    <source>
        <dbReference type="SAM" id="MobiDB-lite"/>
    </source>
</evidence>
<comment type="caution">
    <text evidence="12">The sequence shown here is derived from an EMBL/GenBank/DDBJ whole genome shotgun (WGS) entry which is preliminary data.</text>
</comment>
<dbReference type="GO" id="GO:0000917">
    <property type="term" value="P:division septum assembly"/>
    <property type="evidence" value="ECO:0007669"/>
    <property type="project" value="UniProtKB-KW"/>
</dbReference>
<evidence type="ECO:0000256" key="3">
    <source>
        <dbReference type="ARBA" id="ARBA00022490"/>
    </source>
</evidence>
<dbReference type="InterPro" id="IPR036192">
    <property type="entry name" value="Cell_div_ZapA-like_sf"/>
</dbReference>
<keyword evidence="10" id="KW-0175">Coiled coil</keyword>
<dbReference type="Pfam" id="PF05164">
    <property type="entry name" value="ZapA"/>
    <property type="match status" value="1"/>
</dbReference>
<evidence type="ECO:0000256" key="5">
    <source>
        <dbReference type="ARBA" id="ARBA00023210"/>
    </source>
</evidence>
<dbReference type="GO" id="GO:0032153">
    <property type="term" value="C:cell division site"/>
    <property type="evidence" value="ECO:0007669"/>
    <property type="project" value="TreeGrafter"/>
</dbReference>
<organism evidence="12 13">
    <name type="scientific">Anaerotignum faecicola</name>
    <dbReference type="NCBI Taxonomy" id="2358141"/>
    <lineage>
        <taxon>Bacteria</taxon>
        <taxon>Bacillati</taxon>
        <taxon>Bacillota</taxon>
        <taxon>Clostridia</taxon>
        <taxon>Lachnospirales</taxon>
        <taxon>Anaerotignaceae</taxon>
        <taxon>Anaerotignum</taxon>
    </lineage>
</organism>
<dbReference type="PANTHER" id="PTHR34981">
    <property type="entry name" value="CELL DIVISION PROTEIN ZAPA"/>
    <property type="match status" value="1"/>
</dbReference>
<gene>
    <name evidence="12" type="ORF">KGMB03357_14220</name>
</gene>
<feature type="region of interest" description="Disordered" evidence="11">
    <location>
        <begin position="121"/>
        <end position="140"/>
    </location>
</feature>
<sequence>MQFMKNRVKISIDGKSFTLVGEESEEHIRSVAAYIDEKMTEVREKAVAVTLDSSLAYVLTSVNVADDYFKEKAYTAELEGRLIGMTARVQELTHKLEEAEKARENAENKLDEYILAMEDNGSTQMHQTYHSAGKNKKGKK</sequence>
<reference evidence="12 13" key="1">
    <citation type="submission" date="2018-10" db="EMBL/GenBank/DDBJ databases">
        <title>Draft Genome Sequence of Anaerotignum sp. KCTC 15736.</title>
        <authorList>
            <person name="Choi S.H."/>
            <person name="Kim J.S."/>
            <person name="Kang S.W."/>
            <person name="Lee J.S."/>
            <person name="Park S.H."/>
        </authorList>
    </citation>
    <scope>NUCLEOTIDE SEQUENCE [LARGE SCALE GENOMIC DNA]</scope>
    <source>
        <strain evidence="12 13">KCTC 15736</strain>
    </source>
</reference>
<name>A0A401LDW8_9FIRM</name>
<keyword evidence="5" id="KW-0717">Septation</keyword>
<dbReference type="Proteomes" id="UP000287361">
    <property type="component" value="Unassembled WGS sequence"/>
</dbReference>